<gene>
    <name evidence="10" type="ORF">FJY75_10435</name>
</gene>
<dbReference type="GO" id="GO:0016763">
    <property type="term" value="F:pentosyltransferase activity"/>
    <property type="evidence" value="ECO:0007669"/>
    <property type="project" value="TreeGrafter"/>
</dbReference>
<evidence type="ECO:0000313" key="10">
    <source>
        <dbReference type="EMBL" id="MBM3318253.1"/>
    </source>
</evidence>
<keyword evidence="6 8" id="KW-1133">Transmembrane helix</keyword>
<comment type="caution">
    <text evidence="10">The sequence shown here is derived from an EMBL/GenBank/DDBJ whole genome shotgun (WGS) entry which is preliminary data.</text>
</comment>
<keyword evidence="4" id="KW-0808">Transferase</keyword>
<feature type="transmembrane region" description="Helical" evidence="8">
    <location>
        <begin position="132"/>
        <end position="151"/>
    </location>
</feature>
<feature type="non-terminal residue" evidence="10">
    <location>
        <position position="280"/>
    </location>
</feature>
<feature type="transmembrane region" description="Helical" evidence="8">
    <location>
        <begin position="104"/>
        <end position="125"/>
    </location>
</feature>
<proteinExistence type="predicted"/>
<dbReference type="AlphaFoldDB" id="A0A937XE42"/>
<feature type="domain" description="Glycosyltransferase RgtA/B/C/D-like" evidence="9">
    <location>
        <begin position="84"/>
        <end position="177"/>
    </location>
</feature>
<protein>
    <submittedName>
        <fullName evidence="10">Glycosyltransferase family 39 protein</fullName>
    </submittedName>
</protein>
<reference evidence="10" key="1">
    <citation type="submission" date="2019-03" db="EMBL/GenBank/DDBJ databases">
        <title>Lake Tanganyika Metagenome-Assembled Genomes (MAGs).</title>
        <authorList>
            <person name="Tran P."/>
        </authorList>
    </citation>
    <scope>NUCLEOTIDE SEQUENCE</scope>
    <source>
        <strain evidence="10">M_DeepCast_400m_m2_100</strain>
    </source>
</reference>
<keyword evidence="2" id="KW-1003">Cell membrane</keyword>
<feature type="transmembrane region" description="Helical" evidence="8">
    <location>
        <begin position="197"/>
        <end position="220"/>
    </location>
</feature>
<evidence type="ECO:0000256" key="2">
    <source>
        <dbReference type="ARBA" id="ARBA00022475"/>
    </source>
</evidence>
<dbReference type="SUPFAM" id="SSF48498">
    <property type="entry name" value="Tetracyclin repressor-like, C-terminal domain"/>
    <property type="match status" value="1"/>
</dbReference>
<sequence>MNAPPTPDFRPLRGGRSGAGFSDARARGVGRGAWAALLGLFVIAVALRAIGLGQQSLWIDEAFSYEYAKPDGPLPFADVFDNLHGPLHALLLHLWMKLAGHGEAAVRLPSLIASLLAWAAFWLYARRAWGARVAWTAGALLAVAPFHIWYAQECRNYSLLILFAVLAEWAFHRLTARRPEAGAPAGGPAAPPPPARAYAGYGLALLAGFLSNLSMAFFLLQHAVRLFLTARPAGGVRRRILWTWALVALCLLPWAISFYEHQVRPSRLLSTEAVPEEERL</sequence>
<evidence type="ECO:0000313" key="11">
    <source>
        <dbReference type="Proteomes" id="UP000748308"/>
    </source>
</evidence>
<keyword evidence="3" id="KW-0328">Glycosyltransferase</keyword>
<dbReference type="Pfam" id="PF13231">
    <property type="entry name" value="PMT_2"/>
    <property type="match status" value="1"/>
</dbReference>
<keyword evidence="5 8" id="KW-0812">Transmembrane</keyword>
<evidence type="ECO:0000256" key="6">
    <source>
        <dbReference type="ARBA" id="ARBA00022989"/>
    </source>
</evidence>
<dbReference type="GO" id="GO:0009103">
    <property type="term" value="P:lipopolysaccharide biosynthetic process"/>
    <property type="evidence" value="ECO:0007669"/>
    <property type="project" value="UniProtKB-ARBA"/>
</dbReference>
<evidence type="ECO:0000256" key="3">
    <source>
        <dbReference type="ARBA" id="ARBA00022676"/>
    </source>
</evidence>
<evidence type="ECO:0000256" key="7">
    <source>
        <dbReference type="ARBA" id="ARBA00023136"/>
    </source>
</evidence>
<feature type="transmembrane region" description="Helical" evidence="8">
    <location>
        <begin position="240"/>
        <end position="259"/>
    </location>
</feature>
<dbReference type="InterPro" id="IPR036271">
    <property type="entry name" value="Tet_transcr_reg_TetR-rel_C_sf"/>
</dbReference>
<dbReference type="InterPro" id="IPR038731">
    <property type="entry name" value="RgtA/B/C-like"/>
</dbReference>
<organism evidence="10 11">
    <name type="scientific">Eiseniibacteriota bacterium</name>
    <dbReference type="NCBI Taxonomy" id="2212470"/>
    <lineage>
        <taxon>Bacteria</taxon>
        <taxon>Candidatus Eiseniibacteriota</taxon>
    </lineage>
</organism>
<name>A0A937XE42_UNCEI</name>
<feature type="transmembrane region" description="Helical" evidence="8">
    <location>
        <begin position="32"/>
        <end position="51"/>
    </location>
</feature>
<evidence type="ECO:0000259" key="9">
    <source>
        <dbReference type="Pfam" id="PF13231"/>
    </source>
</evidence>
<dbReference type="Proteomes" id="UP000748308">
    <property type="component" value="Unassembled WGS sequence"/>
</dbReference>
<comment type="subcellular location">
    <subcellularLocation>
        <location evidence="1">Cell membrane</location>
        <topology evidence="1">Multi-pass membrane protein</topology>
    </subcellularLocation>
</comment>
<dbReference type="EMBL" id="VGIY01000303">
    <property type="protein sequence ID" value="MBM3318253.1"/>
    <property type="molecule type" value="Genomic_DNA"/>
</dbReference>
<accession>A0A937XE42</accession>
<evidence type="ECO:0000256" key="8">
    <source>
        <dbReference type="SAM" id="Phobius"/>
    </source>
</evidence>
<dbReference type="InterPro" id="IPR050297">
    <property type="entry name" value="LipidA_mod_glycosyltrf_83"/>
</dbReference>
<keyword evidence="7 8" id="KW-0472">Membrane</keyword>
<dbReference type="PANTHER" id="PTHR33908:SF11">
    <property type="entry name" value="MEMBRANE PROTEIN"/>
    <property type="match status" value="1"/>
</dbReference>
<dbReference type="PANTHER" id="PTHR33908">
    <property type="entry name" value="MANNOSYLTRANSFERASE YKCB-RELATED"/>
    <property type="match status" value="1"/>
</dbReference>
<evidence type="ECO:0000256" key="4">
    <source>
        <dbReference type="ARBA" id="ARBA00022679"/>
    </source>
</evidence>
<evidence type="ECO:0000256" key="5">
    <source>
        <dbReference type="ARBA" id="ARBA00022692"/>
    </source>
</evidence>
<dbReference type="GO" id="GO:0005886">
    <property type="term" value="C:plasma membrane"/>
    <property type="evidence" value="ECO:0007669"/>
    <property type="project" value="UniProtKB-SubCell"/>
</dbReference>
<evidence type="ECO:0000256" key="1">
    <source>
        <dbReference type="ARBA" id="ARBA00004651"/>
    </source>
</evidence>